<dbReference type="HOGENOM" id="CLU_3303822_0_0_9"/>
<sequence length="39" mass="3676">MLPAKGPFGGGSGRGVKGEPVGGHTESPPGLPLGTEGSC</sequence>
<proteinExistence type="predicted"/>
<name>C2BG89_9FIRM</name>
<dbReference type="Proteomes" id="UP000005984">
    <property type="component" value="Unassembled WGS sequence"/>
</dbReference>
<keyword evidence="3" id="KW-1185">Reference proteome</keyword>
<comment type="caution">
    <text evidence="2">The sequence shown here is derived from an EMBL/GenBank/DDBJ whole genome shotgun (WGS) entry which is preliminary data.</text>
</comment>
<gene>
    <name evidence="2" type="ORF">HMPREF0072_1359</name>
</gene>
<protein>
    <submittedName>
        <fullName evidence="2">Uncharacterized protein</fullName>
    </submittedName>
</protein>
<dbReference type="EMBL" id="ABYO01000215">
    <property type="protein sequence ID" value="EEI86016.1"/>
    <property type="molecule type" value="Genomic_DNA"/>
</dbReference>
<evidence type="ECO:0000256" key="1">
    <source>
        <dbReference type="SAM" id="MobiDB-lite"/>
    </source>
</evidence>
<organism evidence="2 3">
    <name type="scientific">Anaerococcus lactolyticus ATCC 51172</name>
    <dbReference type="NCBI Taxonomy" id="525254"/>
    <lineage>
        <taxon>Bacteria</taxon>
        <taxon>Bacillati</taxon>
        <taxon>Bacillota</taxon>
        <taxon>Tissierellia</taxon>
        <taxon>Tissierellales</taxon>
        <taxon>Peptoniphilaceae</taxon>
        <taxon>Anaerococcus</taxon>
    </lineage>
</organism>
<feature type="region of interest" description="Disordered" evidence="1">
    <location>
        <begin position="1"/>
        <end position="39"/>
    </location>
</feature>
<evidence type="ECO:0000313" key="2">
    <source>
        <dbReference type="EMBL" id="EEI86016.1"/>
    </source>
</evidence>
<reference evidence="2 3" key="1">
    <citation type="submission" date="2008-10" db="EMBL/GenBank/DDBJ databases">
        <authorList>
            <person name="Qin X."/>
            <person name="Bachman B."/>
            <person name="Battles P."/>
            <person name="Bell A."/>
            <person name="Bess C."/>
            <person name="Bickham C."/>
            <person name="Chaboub L."/>
            <person name="Chen D."/>
            <person name="Coyle M."/>
            <person name="Deiros D.R."/>
            <person name="Dinh H."/>
            <person name="Forbes L."/>
            <person name="Fowler G."/>
            <person name="Francisco L."/>
            <person name="Fu Q."/>
            <person name="Gubbala S."/>
            <person name="Hale W."/>
            <person name="Han Y."/>
            <person name="Hemphill L."/>
            <person name="Highlander S.K."/>
            <person name="Hirani K."/>
            <person name="Hogues M."/>
            <person name="Jackson L."/>
            <person name="Jakkamsetti A."/>
            <person name="Javaid M."/>
            <person name="Jiang H."/>
            <person name="Korchina V."/>
            <person name="Kovar C."/>
            <person name="Lara F."/>
            <person name="Lee S."/>
            <person name="Mata R."/>
            <person name="Mathew T."/>
            <person name="Moen C."/>
            <person name="Morales K."/>
            <person name="Munidasa M."/>
            <person name="Nazareth L."/>
            <person name="Ngo R."/>
            <person name="Nguyen L."/>
            <person name="Okwuonu G."/>
            <person name="Ongeri F."/>
            <person name="Patil S."/>
            <person name="Petrosino J."/>
            <person name="Pham C."/>
            <person name="Pham P."/>
            <person name="Pu L.-L."/>
            <person name="Puazo M."/>
            <person name="Raj R."/>
            <person name="Reid J."/>
            <person name="Rouhana J."/>
            <person name="Saada N."/>
            <person name="Shang Y."/>
            <person name="Simmons D."/>
            <person name="Thornton R."/>
            <person name="Warren J."/>
            <person name="Weissenberger G."/>
            <person name="Zhang J."/>
            <person name="Zhang L."/>
            <person name="Zhou C."/>
            <person name="Zhu D."/>
            <person name="Muzny D."/>
            <person name="Worley K."/>
            <person name="Gibbs R."/>
        </authorList>
    </citation>
    <scope>NUCLEOTIDE SEQUENCE [LARGE SCALE GENOMIC DNA]</scope>
    <source>
        <strain evidence="2 3">ATCC 51172</strain>
    </source>
</reference>
<dbReference type="AlphaFoldDB" id="C2BG89"/>
<evidence type="ECO:0000313" key="3">
    <source>
        <dbReference type="Proteomes" id="UP000005984"/>
    </source>
</evidence>
<accession>C2BG89</accession>